<sequence length="95" mass="10692">MAISNAQRKQAMGFLPDNARWRLLLGLIQSHHRFVLAMVWGNCTPDYLASAPEEEIQNRISIMNSQSEGDFVAQLQRSANTPDPSQQVFTDSSRT</sequence>
<dbReference type="EMBL" id="JAIWOZ010000001">
    <property type="protein sequence ID" value="KAH6610691.1"/>
    <property type="molecule type" value="Genomic_DNA"/>
</dbReference>
<organism evidence="1 2">
    <name type="scientific">Trichoderma cornu-damae</name>
    <dbReference type="NCBI Taxonomy" id="654480"/>
    <lineage>
        <taxon>Eukaryota</taxon>
        <taxon>Fungi</taxon>
        <taxon>Dikarya</taxon>
        <taxon>Ascomycota</taxon>
        <taxon>Pezizomycotina</taxon>
        <taxon>Sordariomycetes</taxon>
        <taxon>Hypocreomycetidae</taxon>
        <taxon>Hypocreales</taxon>
        <taxon>Hypocreaceae</taxon>
        <taxon>Trichoderma</taxon>
    </lineage>
</organism>
<comment type="caution">
    <text evidence="1">The sequence shown here is derived from an EMBL/GenBank/DDBJ whole genome shotgun (WGS) entry which is preliminary data.</text>
</comment>
<protein>
    <submittedName>
        <fullName evidence="1">Uncharacterized protein</fullName>
    </submittedName>
</protein>
<evidence type="ECO:0000313" key="1">
    <source>
        <dbReference type="EMBL" id="KAH6610691.1"/>
    </source>
</evidence>
<keyword evidence="2" id="KW-1185">Reference proteome</keyword>
<proteinExistence type="predicted"/>
<evidence type="ECO:0000313" key="2">
    <source>
        <dbReference type="Proteomes" id="UP000827724"/>
    </source>
</evidence>
<accession>A0A9P8QQT8</accession>
<dbReference type="Proteomes" id="UP000827724">
    <property type="component" value="Unassembled WGS sequence"/>
</dbReference>
<name>A0A9P8QQT8_9HYPO</name>
<dbReference type="AlphaFoldDB" id="A0A9P8QQT8"/>
<gene>
    <name evidence="1" type="ORF">Trco_000711</name>
</gene>
<reference evidence="1" key="1">
    <citation type="submission" date="2021-08" db="EMBL/GenBank/DDBJ databases">
        <title>Chromosome-Level Trichoderma cornu-damae using Hi-C Data.</title>
        <authorList>
            <person name="Kim C.S."/>
        </authorList>
    </citation>
    <scope>NUCLEOTIDE SEQUENCE</scope>
    <source>
        <strain evidence="1">KA19-0412C</strain>
    </source>
</reference>